<dbReference type="PRINTS" id="PR00455">
    <property type="entry name" value="HTHTETR"/>
</dbReference>
<gene>
    <name evidence="6" type="ORF">EAH80_30565</name>
</gene>
<dbReference type="InterPro" id="IPR036271">
    <property type="entry name" value="Tet_transcr_reg_TetR-rel_C_sf"/>
</dbReference>
<evidence type="ECO:0000259" key="5">
    <source>
        <dbReference type="PROSITE" id="PS50977"/>
    </source>
</evidence>
<feature type="domain" description="HTH tetR-type" evidence="5">
    <location>
        <begin position="14"/>
        <end position="74"/>
    </location>
</feature>
<dbReference type="InterPro" id="IPR050109">
    <property type="entry name" value="HTH-type_TetR-like_transc_reg"/>
</dbReference>
<dbReference type="InterPro" id="IPR023772">
    <property type="entry name" value="DNA-bd_HTH_TetR-type_CS"/>
</dbReference>
<evidence type="ECO:0000256" key="2">
    <source>
        <dbReference type="ARBA" id="ARBA00023125"/>
    </source>
</evidence>
<dbReference type="GO" id="GO:0000976">
    <property type="term" value="F:transcription cis-regulatory region binding"/>
    <property type="evidence" value="ECO:0007669"/>
    <property type="project" value="TreeGrafter"/>
</dbReference>
<keyword evidence="1" id="KW-0805">Transcription regulation</keyword>
<keyword evidence="7" id="KW-1185">Reference proteome</keyword>
<evidence type="ECO:0000313" key="7">
    <source>
        <dbReference type="Proteomes" id="UP000320095"/>
    </source>
</evidence>
<organism evidence="6 7">
    <name type="scientific">Mycolicibacterium hodleri</name>
    <dbReference type="NCBI Taxonomy" id="49897"/>
    <lineage>
        <taxon>Bacteria</taxon>
        <taxon>Bacillati</taxon>
        <taxon>Actinomycetota</taxon>
        <taxon>Actinomycetes</taxon>
        <taxon>Mycobacteriales</taxon>
        <taxon>Mycobacteriaceae</taxon>
        <taxon>Mycolicibacterium</taxon>
    </lineage>
</organism>
<dbReference type="PANTHER" id="PTHR30055">
    <property type="entry name" value="HTH-TYPE TRANSCRIPTIONAL REGULATOR RUTR"/>
    <property type="match status" value="1"/>
</dbReference>
<evidence type="ECO:0000313" key="6">
    <source>
        <dbReference type="EMBL" id="TPG25564.1"/>
    </source>
</evidence>
<dbReference type="Gene3D" id="1.10.10.60">
    <property type="entry name" value="Homeodomain-like"/>
    <property type="match status" value="1"/>
</dbReference>
<reference evidence="6 7" key="1">
    <citation type="journal article" date="2019" name="Environ. Microbiol.">
        <title>Species interactions and distinct microbial communities in high Arctic permafrost affected cryosols are associated with the CH4 and CO2 gas fluxes.</title>
        <authorList>
            <person name="Altshuler I."/>
            <person name="Hamel J."/>
            <person name="Turney S."/>
            <person name="Magnuson E."/>
            <person name="Levesque R."/>
            <person name="Greer C."/>
            <person name="Whyte L.G."/>
        </authorList>
    </citation>
    <scope>NUCLEOTIDE SEQUENCE [LARGE SCALE GENOMIC DNA]</scope>
    <source>
        <strain evidence="6 7">S5.20</strain>
    </source>
</reference>
<accession>A0A502DKJ6</accession>
<name>A0A502DKJ6_9MYCO</name>
<proteinExistence type="predicted"/>
<keyword evidence="3" id="KW-0804">Transcription</keyword>
<sequence length="200" mass="21658">MTDPSGSPTRSQWSARETELLAVTLELLQQNGYERLTVDAVAATAKASKATVYRRWPSKAELVLAAFIEGIRQTVVPPNTGSLRGDLLALGNAIRVQSGRHASTVGAVLPELSRNPALGDAMEYVFVDQRKAVMTEMLRHAADRGEIDAAVISDELWDVLGGYLVSRQILPGRPATEATVTALVDEVLIPSLTRTIHTDR</sequence>
<dbReference type="PANTHER" id="PTHR30055:SF149">
    <property type="entry name" value="TETR-FAMILY TRANSCRIPTIONAL REGULATOR"/>
    <property type="match status" value="1"/>
</dbReference>
<dbReference type="InterPro" id="IPR001647">
    <property type="entry name" value="HTH_TetR"/>
</dbReference>
<dbReference type="Pfam" id="PF00440">
    <property type="entry name" value="TetR_N"/>
    <property type="match status" value="1"/>
</dbReference>
<protein>
    <submittedName>
        <fullName evidence="6">TetR/AcrR family transcriptional regulator</fullName>
    </submittedName>
</protein>
<dbReference type="PROSITE" id="PS01081">
    <property type="entry name" value="HTH_TETR_1"/>
    <property type="match status" value="1"/>
</dbReference>
<dbReference type="OrthoDB" id="9796019at2"/>
<feature type="DNA-binding region" description="H-T-H motif" evidence="4">
    <location>
        <begin position="37"/>
        <end position="56"/>
    </location>
</feature>
<dbReference type="Proteomes" id="UP000320095">
    <property type="component" value="Unassembled WGS sequence"/>
</dbReference>
<dbReference type="SUPFAM" id="SSF46689">
    <property type="entry name" value="Homeodomain-like"/>
    <property type="match status" value="1"/>
</dbReference>
<dbReference type="SUPFAM" id="SSF48498">
    <property type="entry name" value="Tetracyclin repressor-like, C-terminal domain"/>
    <property type="match status" value="1"/>
</dbReference>
<dbReference type="PROSITE" id="PS50977">
    <property type="entry name" value="HTH_TETR_2"/>
    <property type="match status" value="1"/>
</dbReference>
<dbReference type="InterPro" id="IPR009057">
    <property type="entry name" value="Homeodomain-like_sf"/>
</dbReference>
<dbReference type="AlphaFoldDB" id="A0A502DKJ6"/>
<evidence type="ECO:0000256" key="1">
    <source>
        <dbReference type="ARBA" id="ARBA00023015"/>
    </source>
</evidence>
<dbReference type="Pfam" id="PF16859">
    <property type="entry name" value="TetR_C_11"/>
    <property type="match status" value="1"/>
</dbReference>
<dbReference type="GO" id="GO:0003700">
    <property type="term" value="F:DNA-binding transcription factor activity"/>
    <property type="evidence" value="ECO:0007669"/>
    <property type="project" value="TreeGrafter"/>
</dbReference>
<evidence type="ECO:0000256" key="3">
    <source>
        <dbReference type="ARBA" id="ARBA00023163"/>
    </source>
</evidence>
<keyword evidence="2 4" id="KW-0238">DNA-binding</keyword>
<dbReference type="Gene3D" id="1.10.357.10">
    <property type="entry name" value="Tetracycline Repressor, domain 2"/>
    <property type="match status" value="1"/>
</dbReference>
<dbReference type="InterPro" id="IPR011075">
    <property type="entry name" value="TetR_C"/>
</dbReference>
<evidence type="ECO:0000256" key="4">
    <source>
        <dbReference type="PROSITE-ProRule" id="PRU00335"/>
    </source>
</evidence>
<comment type="caution">
    <text evidence="6">The sequence shown here is derived from an EMBL/GenBank/DDBJ whole genome shotgun (WGS) entry which is preliminary data.</text>
</comment>
<dbReference type="EMBL" id="RCZG01000027">
    <property type="protein sequence ID" value="TPG25564.1"/>
    <property type="molecule type" value="Genomic_DNA"/>
</dbReference>